<keyword evidence="2" id="KW-0732">Signal</keyword>
<sequence>MRYFACLVLAMLSIPAYALTNIDIYSSEIVINGEDNNAEQLARRQGMVEVLVRASGDQEVANNDVVKKALSQTSQYISQLGYTDVEGQKALKMVFNSQQVNGLLTQANLPYWPAERANIMMWVVEETAYDRNIVWEHSNSPLAKQLKKFAQVRGLPLTFPIGDFEDMTGVQVTDIWGGFIDPISQASLRYPVDGVLVVRAQGNNLRWTLYDQSPNTISRSQVDPLTGQQTGRNAAQGLIDEVSNYYASRTAVTVSDGQEGFVSVVFSNVNSADAFFTLERALVRLSSVARVDVHEIQGLNVVARVHLLSGLEEFEQEVLRLGLLKKVDVPELNRSEARVETETTASNELDIQPILTTDNEALPDTQPEVTEEDTFLSETSSAAEGEAMLQDEQNSQPNAQPKLAFEWLY</sequence>
<evidence type="ECO:0000313" key="4">
    <source>
        <dbReference type="Proteomes" id="UP001139488"/>
    </source>
</evidence>
<feature type="signal peptide" evidence="2">
    <location>
        <begin position="1"/>
        <end position="18"/>
    </location>
</feature>
<accession>A0A9X1WBZ0</accession>
<dbReference type="Proteomes" id="UP001139488">
    <property type="component" value="Unassembled WGS sequence"/>
</dbReference>
<comment type="caution">
    <text evidence="3">The sequence shown here is derived from an EMBL/GenBank/DDBJ whole genome shotgun (WGS) entry which is preliminary data.</text>
</comment>
<dbReference type="EMBL" id="JAJNNZ010000010">
    <property type="protein sequence ID" value="MCJ2377748.1"/>
    <property type="molecule type" value="Genomic_DNA"/>
</dbReference>
<reference evidence="3" key="1">
    <citation type="submission" date="2021-11" db="EMBL/GenBank/DDBJ databases">
        <title>Vibrio ZSDE26 sp. nov. and Vibrio ZSDZ34 sp. nov., isolated from coastal seawater in Qingdao.</title>
        <authorList>
            <person name="Zhang P."/>
        </authorList>
    </citation>
    <scope>NUCLEOTIDE SEQUENCE</scope>
    <source>
        <strain evidence="3">ZSDZ34</strain>
    </source>
</reference>
<evidence type="ECO:0000313" key="3">
    <source>
        <dbReference type="EMBL" id="MCJ2377748.1"/>
    </source>
</evidence>
<feature type="region of interest" description="Disordered" evidence="1">
    <location>
        <begin position="376"/>
        <end position="401"/>
    </location>
</feature>
<gene>
    <name evidence="3" type="ORF">LNL84_13005</name>
</gene>
<dbReference type="InterPro" id="IPR018642">
    <property type="entry name" value="DUF2066"/>
</dbReference>
<evidence type="ECO:0000256" key="2">
    <source>
        <dbReference type="SAM" id="SignalP"/>
    </source>
</evidence>
<organism evidence="3 4">
    <name type="scientific">Vibrio gelatinilyticus</name>
    <dbReference type="NCBI Taxonomy" id="2893468"/>
    <lineage>
        <taxon>Bacteria</taxon>
        <taxon>Pseudomonadati</taxon>
        <taxon>Pseudomonadota</taxon>
        <taxon>Gammaproteobacteria</taxon>
        <taxon>Vibrionales</taxon>
        <taxon>Vibrionaceae</taxon>
        <taxon>Vibrio</taxon>
    </lineage>
</organism>
<keyword evidence="4" id="KW-1185">Reference proteome</keyword>
<dbReference type="RefSeq" id="WP_244357997.1">
    <property type="nucleotide sequence ID" value="NZ_JAJNNZ010000010.1"/>
</dbReference>
<feature type="chain" id="PRO_5040882987" evidence="2">
    <location>
        <begin position="19"/>
        <end position="409"/>
    </location>
</feature>
<dbReference type="AlphaFoldDB" id="A0A9X1WBZ0"/>
<evidence type="ECO:0000256" key="1">
    <source>
        <dbReference type="SAM" id="MobiDB-lite"/>
    </source>
</evidence>
<dbReference type="Pfam" id="PF09839">
    <property type="entry name" value="DUF2066"/>
    <property type="match status" value="1"/>
</dbReference>
<name>A0A9X1WBZ0_9VIBR</name>
<proteinExistence type="predicted"/>
<protein>
    <submittedName>
        <fullName evidence="3">DUF2066 domain-containing protein</fullName>
    </submittedName>
</protein>